<dbReference type="GeneID" id="61064702"/>
<proteinExistence type="predicted"/>
<keyword evidence="1" id="KW-0488">Methylation</keyword>
<evidence type="ECO:0000313" key="3">
    <source>
        <dbReference type="EMBL" id="EAK0453738.1"/>
    </source>
</evidence>
<keyword evidence="2" id="KW-0812">Transmembrane</keyword>
<dbReference type="PRINTS" id="PR00813">
    <property type="entry name" value="BCTERIALGSPG"/>
</dbReference>
<feature type="transmembrane region" description="Helical" evidence="2">
    <location>
        <begin position="12"/>
        <end position="36"/>
    </location>
</feature>
<evidence type="ECO:0000256" key="2">
    <source>
        <dbReference type="SAM" id="Phobius"/>
    </source>
</evidence>
<dbReference type="AlphaFoldDB" id="A0A5L4LDV8"/>
<gene>
    <name evidence="3" type="ORF">AAH17_08845</name>
</gene>
<dbReference type="EMBL" id="AACCXK010000026">
    <property type="protein sequence ID" value="EAK0453738.1"/>
    <property type="molecule type" value="Genomic_DNA"/>
</dbReference>
<name>A0A5L4LDV8_CAMFE</name>
<dbReference type="InterPro" id="IPR045584">
    <property type="entry name" value="Pilin-like"/>
</dbReference>
<protein>
    <recommendedName>
        <fullName evidence="4">Type II secretion system protein</fullName>
    </recommendedName>
</protein>
<accession>A0A5L4LDV8</accession>
<organism evidence="3">
    <name type="scientific">Campylobacter fetus</name>
    <dbReference type="NCBI Taxonomy" id="196"/>
    <lineage>
        <taxon>Bacteria</taxon>
        <taxon>Pseudomonadati</taxon>
        <taxon>Campylobacterota</taxon>
        <taxon>Epsilonproteobacteria</taxon>
        <taxon>Campylobacterales</taxon>
        <taxon>Campylobacteraceae</taxon>
        <taxon>Campylobacter</taxon>
    </lineage>
</organism>
<dbReference type="RefSeq" id="WP_011731981.1">
    <property type="nucleotide sequence ID" value="NZ_AACCWO020000013.1"/>
</dbReference>
<dbReference type="SUPFAM" id="SSF54523">
    <property type="entry name" value="Pili subunits"/>
    <property type="match status" value="1"/>
</dbReference>
<dbReference type="InterPro" id="IPR000983">
    <property type="entry name" value="Bac_GSPG_pilin"/>
</dbReference>
<sequence length="253" mass="28560">MNIKFKKYIRGGVRGFTVIEIVFVIIILGMLASILVPRLVANKNDAEIAKVKMQISAIRRGIEYYKAAQMGKGYYDELYCFTKCSPQGNSAQENEGRSKFDMDFLKTRNKGVYPMMLDQSRKKKGSDYRLLFKMVLATPIKGAENNNEKGWSRINNSGGDPYDGRYFLRVANKSIIFDYCSPTLHKYNDSMCSKGGKFIPSLNGKFFCIGQPSSATRADRIADCALLGEEYIDSQTLDTIEDPSYWSDPAETI</sequence>
<evidence type="ECO:0008006" key="4">
    <source>
        <dbReference type="Google" id="ProtNLM"/>
    </source>
</evidence>
<comment type="caution">
    <text evidence="3">The sequence shown here is derived from an EMBL/GenBank/DDBJ whole genome shotgun (WGS) entry which is preliminary data.</text>
</comment>
<keyword evidence="2" id="KW-0472">Membrane</keyword>
<dbReference type="GO" id="GO:0015627">
    <property type="term" value="C:type II protein secretion system complex"/>
    <property type="evidence" value="ECO:0007669"/>
    <property type="project" value="InterPro"/>
</dbReference>
<dbReference type="Gene3D" id="3.30.700.10">
    <property type="entry name" value="Glycoprotein, Type 4 Pilin"/>
    <property type="match status" value="1"/>
</dbReference>
<dbReference type="GO" id="GO:0015628">
    <property type="term" value="P:protein secretion by the type II secretion system"/>
    <property type="evidence" value="ECO:0007669"/>
    <property type="project" value="InterPro"/>
</dbReference>
<evidence type="ECO:0000256" key="1">
    <source>
        <dbReference type="ARBA" id="ARBA00022481"/>
    </source>
</evidence>
<keyword evidence="2" id="KW-1133">Transmembrane helix</keyword>
<reference evidence="3" key="1">
    <citation type="submission" date="2018-05" db="EMBL/GenBank/DDBJ databases">
        <authorList>
            <consortium name="PulseNet: The National Subtyping Network for Foodborne Disease Surveillance"/>
            <person name="Tarr C.L."/>
            <person name="Trees E."/>
            <person name="Katz L.S."/>
            <person name="Carleton-Romer H.A."/>
            <person name="Stroika S."/>
            <person name="Kucerova Z."/>
            <person name="Roache K.F."/>
            <person name="Sabol A.L."/>
            <person name="Besser J."/>
            <person name="Gerner-Smidt P."/>
        </authorList>
    </citation>
    <scope>NUCLEOTIDE SEQUENCE</scope>
    <source>
        <strain evidence="3">2014D-0197</strain>
    </source>
</reference>